<proteinExistence type="predicted"/>
<dbReference type="EMBL" id="WMZJ01000002">
    <property type="protein sequence ID" value="MTS54065.1"/>
    <property type="molecule type" value="Genomic_DNA"/>
</dbReference>
<dbReference type="AlphaFoldDB" id="A0A7X2X3H0"/>
<evidence type="ECO:0000313" key="1">
    <source>
        <dbReference type="EMBL" id="MTS54065.1"/>
    </source>
</evidence>
<gene>
    <name evidence="1" type="ORF">GMC94_04025</name>
</gene>
<sequence length="196" mass="22932">MVGKDGIVIKDGQISLNSGEKLSIENPREEPLMKERIKLTEGEVFLLTPPYQSDPCFACHLIYLSYETKGLCAYVLSKEVVNLEDIDIDSIEFDTKKAIYSSTYFMKWGLWKKLGNRSILEEEDQLLLRNVGNYNLMYRDENCRQMPSKKYKEEYPLQPVYDLLEVFALIYGKKYKESDPRVLDWMEANVKTRLDD</sequence>
<dbReference type="Proteomes" id="UP000441330">
    <property type="component" value="Unassembled WGS sequence"/>
</dbReference>
<organism evidence="1 2">
    <name type="scientific">Streptococcus parasanguinis</name>
    <dbReference type="NCBI Taxonomy" id="1318"/>
    <lineage>
        <taxon>Bacteria</taxon>
        <taxon>Bacillati</taxon>
        <taxon>Bacillota</taxon>
        <taxon>Bacilli</taxon>
        <taxon>Lactobacillales</taxon>
        <taxon>Streptococcaceae</taxon>
        <taxon>Streptococcus</taxon>
    </lineage>
</organism>
<protein>
    <submittedName>
        <fullName evidence="1">Uncharacterized protein</fullName>
    </submittedName>
</protein>
<comment type="caution">
    <text evidence="1">The sequence shown here is derived from an EMBL/GenBank/DDBJ whole genome shotgun (WGS) entry which is preliminary data.</text>
</comment>
<reference evidence="1 2" key="1">
    <citation type="journal article" date="2019" name="Nat. Med.">
        <title>A library of human gut bacterial isolates paired with longitudinal multiomics data enables mechanistic microbiome research.</title>
        <authorList>
            <person name="Poyet M."/>
            <person name="Groussin M."/>
            <person name="Gibbons S.M."/>
            <person name="Avila-Pacheco J."/>
            <person name="Jiang X."/>
            <person name="Kearney S.M."/>
            <person name="Perrotta A.R."/>
            <person name="Berdy B."/>
            <person name="Zhao S."/>
            <person name="Lieberman T.D."/>
            <person name="Swanson P.K."/>
            <person name="Smith M."/>
            <person name="Roesemann S."/>
            <person name="Alexander J.E."/>
            <person name="Rich S.A."/>
            <person name="Livny J."/>
            <person name="Vlamakis H."/>
            <person name="Clish C."/>
            <person name="Bullock K."/>
            <person name="Deik A."/>
            <person name="Scott J."/>
            <person name="Pierce K.A."/>
            <person name="Xavier R.J."/>
            <person name="Alm E.J."/>
        </authorList>
    </citation>
    <scope>NUCLEOTIDE SEQUENCE [LARGE SCALE GENOMIC DNA]</scope>
    <source>
        <strain evidence="1 2">BIOML-A1</strain>
    </source>
</reference>
<evidence type="ECO:0000313" key="2">
    <source>
        <dbReference type="Proteomes" id="UP000441330"/>
    </source>
</evidence>
<accession>A0A7X2X3H0</accession>
<dbReference type="RefSeq" id="WP_129824357.1">
    <property type="nucleotide sequence ID" value="NZ_RCYS01000002.1"/>
</dbReference>
<name>A0A7X2X3H0_STRPA</name>